<dbReference type="GO" id="GO:0031297">
    <property type="term" value="P:replication fork processing"/>
    <property type="evidence" value="ECO:0007669"/>
    <property type="project" value="TreeGrafter"/>
</dbReference>
<dbReference type="OrthoDB" id="1872155at2759"/>
<comment type="similarity">
    <text evidence="1">Belongs to the TAF9 family. CENP-S/MHF1 subfamily.</text>
</comment>
<organism evidence="5 6">
    <name type="scientific">Naumovozyma dairenensis (strain ATCC 10597 / BCRC 20456 / CBS 421 / NBRC 0211 / NRRL Y-12639)</name>
    <name type="common">Saccharomyces dairenensis</name>
    <dbReference type="NCBI Taxonomy" id="1071378"/>
    <lineage>
        <taxon>Eukaryota</taxon>
        <taxon>Fungi</taxon>
        <taxon>Dikarya</taxon>
        <taxon>Ascomycota</taxon>
        <taxon>Saccharomycotina</taxon>
        <taxon>Saccharomycetes</taxon>
        <taxon>Saccharomycetales</taxon>
        <taxon>Saccharomycetaceae</taxon>
        <taxon>Naumovozyma</taxon>
    </lineage>
</organism>
<evidence type="ECO:0000313" key="5">
    <source>
        <dbReference type="EMBL" id="CCD23312.1"/>
    </source>
</evidence>
<name>G0W6A1_NAUDC</name>
<dbReference type="RefSeq" id="XP_003668555.1">
    <property type="nucleotide sequence ID" value="XM_003668507.1"/>
</dbReference>
<dbReference type="OMA" id="CARRNDD"/>
<dbReference type="GO" id="GO:0071821">
    <property type="term" value="C:FANCM-MHF complex"/>
    <property type="evidence" value="ECO:0007669"/>
    <property type="project" value="EnsemblFungi"/>
</dbReference>
<dbReference type="InterPro" id="IPR009072">
    <property type="entry name" value="Histone-fold"/>
</dbReference>
<protein>
    <recommendedName>
        <fullName evidence="7">MHF histone-fold complex subunit 1</fullName>
    </recommendedName>
</protein>
<reference evidence="5 6" key="1">
    <citation type="journal article" date="2011" name="Proc. Natl. Acad. Sci. U.S.A.">
        <title>Evolutionary erosion of yeast sex chromosomes by mating-type switching accidents.</title>
        <authorList>
            <person name="Gordon J.L."/>
            <person name="Armisen D."/>
            <person name="Proux-Wera E."/>
            <person name="Oheigeartaigh S.S."/>
            <person name="Byrne K.P."/>
            <person name="Wolfe K.H."/>
        </authorList>
    </citation>
    <scope>NUCLEOTIDE SEQUENCE [LARGE SCALE GENOMIC DNA]</scope>
    <source>
        <strain evidence="6">ATCC 10597 / BCRC 20456 / CBS 421 / NBRC 0211 / NRRL Y-12639</strain>
    </source>
</reference>
<dbReference type="AlphaFoldDB" id="G0W6A1"/>
<dbReference type="GeneID" id="11497674"/>
<dbReference type="GO" id="GO:0003677">
    <property type="term" value="F:DNA binding"/>
    <property type="evidence" value="ECO:0007669"/>
    <property type="project" value="UniProtKB-KW"/>
</dbReference>
<evidence type="ECO:0000313" key="6">
    <source>
        <dbReference type="Proteomes" id="UP000000689"/>
    </source>
</evidence>
<dbReference type="GO" id="GO:0006281">
    <property type="term" value="P:DNA repair"/>
    <property type="evidence" value="ECO:0007669"/>
    <property type="project" value="UniProtKB-KW"/>
</dbReference>
<dbReference type="STRING" id="1071378.G0W6A1"/>
<dbReference type="PANTHER" id="PTHR22980">
    <property type="entry name" value="CORTISTATIN"/>
    <property type="match status" value="1"/>
</dbReference>
<accession>G0W6A1</accession>
<dbReference type="GO" id="GO:0003682">
    <property type="term" value="F:chromatin binding"/>
    <property type="evidence" value="ECO:0007669"/>
    <property type="project" value="TreeGrafter"/>
</dbReference>
<dbReference type="Pfam" id="PF15630">
    <property type="entry name" value="CENP-S"/>
    <property type="match status" value="1"/>
</dbReference>
<dbReference type="InterPro" id="IPR029003">
    <property type="entry name" value="CENP-S/Mhf1"/>
</dbReference>
<keyword evidence="6" id="KW-1185">Reference proteome</keyword>
<dbReference type="eggNOG" id="ENOG502S7WI">
    <property type="taxonomic scope" value="Eukaryota"/>
</dbReference>
<evidence type="ECO:0000256" key="4">
    <source>
        <dbReference type="ARBA" id="ARBA00023204"/>
    </source>
</evidence>
<dbReference type="Proteomes" id="UP000000689">
    <property type="component" value="Chromosome 2"/>
</dbReference>
<keyword evidence="2" id="KW-0227">DNA damage</keyword>
<dbReference type="HOGENOM" id="CLU_100369_3_0_1"/>
<evidence type="ECO:0008006" key="7">
    <source>
        <dbReference type="Google" id="ProtNLM"/>
    </source>
</evidence>
<dbReference type="CDD" id="cd22919">
    <property type="entry name" value="HFD_CENP-S"/>
    <property type="match status" value="1"/>
</dbReference>
<evidence type="ECO:0000256" key="2">
    <source>
        <dbReference type="ARBA" id="ARBA00022763"/>
    </source>
</evidence>
<sequence length="101" mass="11508">MDQQKQTERLKAELWCAVDKQVKELVPSLNVKGNITYSPKFINALMSLTYLQLTDIGTDLELFANHAGRGTITRDDLMLLLRKTPLLQEMVSNLNMNSLEQ</sequence>
<dbReference type="Gene3D" id="1.10.20.10">
    <property type="entry name" value="Histone, subunit A"/>
    <property type="match status" value="1"/>
</dbReference>
<proteinExistence type="inferred from homology"/>
<dbReference type="KEGG" id="ndi:NDAI_0B02770"/>
<keyword evidence="3" id="KW-0238">DNA-binding</keyword>
<evidence type="ECO:0000256" key="3">
    <source>
        <dbReference type="ARBA" id="ARBA00023125"/>
    </source>
</evidence>
<dbReference type="SUPFAM" id="SSF47113">
    <property type="entry name" value="Histone-fold"/>
    <property type="match status" value="1"/>
</dbReference>
<keyword evidence="4" id="KW-0234">DNA repair</keyword>
<dbReference type="GO" id="GO:0000712">
    <property type="term" value="P:resolution of meiotic recombination intermediates"/>
    <property type="evidence" value="ECO:0007669"/>
    <property type="project" value="TreeGrafter"/>
</dbReference>
<evidence type="ECO:0000256" key="1">
    <source>
        <dbReference type="ARBA" id="ARBA00006612"/>
    </source>
</evidence>
<dbReference type="PANTHER" id="PTHR22980:SF0">
    <property type="entry name" value="CENTROMERE PROTEIN S"/>
    <property type="match status" value="1"/>
</dbReference>
<gene>
    <name evidence="5" type="primary">NDAI0B02770</name>
    <name evidence="5" type="ordered locus">NDAI_0B02770</name>
</gene>
<dbReference type="GO" id="GO:0046982">
    <property type="term" value="F:protein heterodimerization activity"/>
    <property type="evidence" value="ECO:0007669"/>
    <property type="project" value="InterPro"/>
</dbReference>
<dbReference type="EMBL" id="HE580268">
    <property type="protein sequence ID" value="CCD23312.1"/>
    <property type="molecule type" value="Genomic_DNA"/>
</dbReference>